<keyword evidence="3" id="KW-0418">Kinase</keyword>
<evidence type="ECO:0000256" key="1">
    <source>
        <dbReference type="SAM" id="MobiDB-lite"/>
    </source>
</evidence>
<name>A0AAX6HM49_IRIPA</name>
<protein>
    <submittedName>
        <fullName evidence="3">Serine/threonine-protein kinase Aurora-3</fullName>
    </submittedName>
</protein>
<evidence type="ECO:0000313" key="2">
    <source>
        <dbReference type="EMBL" id="KAJ6822789.1"/>
    </source>
</evidence>
<dbReference type="EMBL" id="JANAVB010023995">
    <property type="protein sequence ID" value="KAJ6822789.1"/>
    <property type="molecule type" value="Genomic_DNA"/>
</dbReference>
<feature type="compositionally biased region" description="Pro residues" evidence="1">
    <location>
        <begin position="47"/>
        <end position="67"/>
    </location>
</feature>
<organism evidence="3 4">
    <name type="scientific">Iris pallida</name>
    <name type="common">Sweet iris</name>
    <dbReference type="NCBI Taxonomy" id="29817"/>
    <lineage>
        <taxon>Eukaryota</taxon>
        <taxon>Viridiplantae</taxon>
        <taxon>Streptophyta</taxon>
        <taxon>Embryophyta</taxon>
        <taxon>Tracheophyta</taxon>
        <taxon>Spermatophyta</taxon>
        <taxon>Magnoliopsida</taxon>
        <taxon>Liliopsida</taxon>
        <taxon>Asparagales</taxon>
        <taxon>Iridaceae</taxon>
        <taxon>Iridoideae</taxon>
        <taxon>Irideae</taxon>
        <taxon>Iris</taxon>
    </lineage>
</organism>
<dbReference type="GO" id="GO:0016301">
    <property type="term" value="F:kinase activity"/>
    <property type="evidence" value="ECO:0007669"/>
    <property type="project" value="UniProtKB-KW"/>
</dbReference>
<sequence length="102" mass="11403">MEALRLRDPQIHRRGEVRLSLPRPRKTKRLRGGVEGGHQGEAGEVPVPLPPLPEGGDPARPPPPQRPLPLRMVPRRLQDLPHARVRRVQGAQQLPQEAGTLR</sequence>
<dbReference type="AlphaFoldDB" id="A0AAX6HM49"/>
<feature type="region of interest" description="Disordered" evidence="1">
    <location>
        <begin position="1"/>
        <end position="102"/>
    </location>
</feature>
<feature type="compositionally biased region" description="Basic and acidic residues" evidence="1">
    <location>
        <begin position="1"/>
        <end position="17"/>
    </location>
</feature>
<dbReference type="Proteomes" id="UP001140949">
    <property type="component" value="Unassembled WGS sequence"/>
</dbReference>
<proteinExistence type="predicted"/>
<keyword evidence="4" id="KW-1185">Reference proteome</keyword>
<reference evidence="3" key="2">
    <citation type="submission" date="2023-04" db="EMBL/GenBank/DDBJ databases">
        <authorList>
            <person name="Bruccoleri R.E."/>
            <person name="Oakeley E.J."/>
            <person name="Faust A.-M."/>
            <person name="Dessus-Babus S."/>
            <person name="Altorfer M."/>
            <person name="Burckhardt D."/>
            <person name="Oertli M."/>
            <person name="Naumann U."/>
            <person name="Petersen F."/>
            <person name="Wong J."/>
        </authorList>
    </citation>
    <scope>NUCLEOTIDE SEQUENCE</scope>
    <source>
        <strain evidence="3">GSM-AAB239-AS_SAM_17_03QT</strain>
        <tissue evidence="3">Leaf</tissue>
    </source>
</reference>
<reference evidence="3" key="1">
    <citation type="journal article" date="2023" name="GigaByte">
        <title>Genome assembly of the bearded iris, Iris pallida Lam.</title>
        <authorList>
            <person name="Bruccoleri R.E."/>
            <person name="Oakeley E.J."/>
            <person name="Faust A.M.E."/>
            <person name="Altorfer M."/>
            <person name="Dessus-Babus S."/>
            <person name="Burckhardt D."/>
            <person name="Oertli M."/>
            <person name="Naumann U."/>
            <person name="Petersen F."/>
            <person name="Wong J."/>
        </authorList>
    </citation>
    <scope>NUCLEOTIDE SEQUENCE</scope>
    <source>
        <strain evidence="3">GSM-AAB239-AS_SAM_17_03QT</strain>
    </source>
</reference>
<dbReference type="EMBL" id="JANAVB010008400">
    <property type="protein sequence ID" value="KAJ6841644.1"/>
    <property type="molecule type" value="Genomic_DNA"/>
</dbReference>
<evidence type="ECO:0000313" key="4">
    <source>
        <dbReference type="Proteomes" id="UP001140949"/>
    </source>
</evidence>
<keyword evidence="3" id="KW-0808">Transferase</keyword>
<accession>A0AAX6HM49</accession>
<gene>
    <name evidence="3" type="ORF">M6B38_305595</name>
    <name evidence="2" type="ORF">M6B38_387370</name>
</gene>
<comment type="caution">
    <text evidence="3">The sequence shown here is derived from an EMBL/GenBank/DDBJ whole genome shotgun (WGS) entry which is preliminary data.</text>
</comment>
<evidence type="ECO:0000313" key="3">
    <source>
        <dbReference type="EMBL" id="KAJ6841644.1"/>
    </source>
</evidence>